<dbReference type="GO" id="GO:0000155">
    <property type="term" value="F:phosphorelay sensor kinase activity"/>
    <property type="evidence" value="ECO:0007669"/>
    <property type="project" value="InterPro"/>
</dbReference>
<dbReference type="GO" id="GO:0016020">
    <property type="term" value="C:membrane"/>
    <property type="evidence" value="ECO:0007669"/>
    <property type="project" value="InterPro"/>
</dbReference>
<dbReference type="PANTHER" id="PTHR34220">
    <property type="entry name" value="SENSOR HISTIDINE KINASE YPDA"/>
    <property type="match status" value="1"/>
</dbReference>
<dbReference type="Pfam" id="PF06580">
    <property type="entry name" value="His_kinase"/>
    <property type="match status" value="1"/>
</dbReference>
<evidence type="ECO:0000259" key="2">
    <source>
        <dbReference type="Pfam" id="PF06580"/>
    </source>
</evidence>
<dbReference type="Proteomes" id="UP000199679">
    <property type="component" value="Chromosome I"/>
</dbReference>
<dbReference type="STRING" id="652787.SAMN05216490_4917"/>
<keyword evidence="3" id="KW-0418">Kinase</keyword>
<feature type="transmembrane region" description="Helical" evidence="1">
    <location>
        <begin position="250"/>
        <end position="267"/>
    </location>
</feature>
<evidence type="ECO:0000313" key="3">
    <source>
        <dbReference type="EMBL" id="SDT68528.1"/>
    </source>
</evidence>
<reference evidence="3 4" key="1">
    <citation type="submission" date="2016-10" db="EMBL/GenBank/DDBJ databases">
        <authorList>
            <person name="de Groot N.N."/>
        </authorList>
    </citation>
    <scope>NUCLEOTIDE SEQUENCE [LARGE SCALE GENOMIC DNA]</scope>
    <source>
        <strain evidence="3 4">MP1X4</strain>
    </source>
</reference>
<accession>A0A1H2CDF4</accession>
<dbReference type="PANTHER" id="PTHR34220:SF7">
    <property type="entry name" value="SENSOR HISTIDINE KINASE YPDA"/>
    <property type="match status" value="1"/>
</dbReference>
<proteinExistence type="predicted"/>
<keyword evidence="1" id="KW-0812">Transmembrane</keyword>
<name>A0A1H2CDF4_MUCMA</name>
<dbReference type="AlphaFoldDB" id="A0A1H2CDF4"/>
<keyword evidence="4" id="KW-1185">Reference proteome</keyword>
<dbReference type="EMBL" id="LT629740">
    <property type="protein sequence ID" value="SDT68528.1"/>
    <property type="molecule type" value="Genomic_DNA"/>
</dbReference>
<feature type="transmembrane region" description="Helical" evidence="1">
    <location>
        <begin position="279"/>
        <end position="298"/>
    </location>
</feature>
<evidence type="ECO:0000256" key="1">
    <source>
        <dbReference type="SAM" id="Phobius"/>
    </source>
</evidence>
<dbReference type="InterPro" id="IPR050640">
    <property type="entry name" value="Bact_2-comp_sensor_kinase"/>
</dbReference>
<feature type="transmembrane region" description="Helical" evidence="1">
    <location>
        <begin position="215"/>
        <end position="238"/>
    </location>
</feature>
<dbReference type="RefSeq" id="WP_157682365.1">
    <property type="nucleotide sequence ID" value="NZ_LT629740.1"/>
</dbReference>
<dbReference type="OrthoDB" id="9792992at2"/>
<keyword evidence="3" id="KW-0808">Transferase</keyword>
<dbReference type="Gene3D" id="3.30.565.10">
    <property type="entry name" value="Histidine kinase-like ATPase, C-terminal domain"/>
    <property type="match status" value="1"/>
</dbReference>
<feature type="domain" description="Signal transduction histidine kinase internal region" evidence="2">
    <location>
        <begin position="320"/>
        <end position="398"/>
    </location>
</feature>
<evidence type="ECO:0000313" key="4">
    <source>
        <dbReference type="Proteomes" id="UP000199679"/>
    </source>
</evidence>
<sequence length="517" mass="60332">MKVKIRKYEQLLVALLALIAIINYILQRLNLAPIYVTGFEQYNSIHHNLHFNYFVNMLLPRTGVVFLFMAVYFWVNLFTIPQLRTSYRSFFIYPWVLLQLLLLSYLLAIGVNIATYYAHPAWNNYGEFSLFASFGYNETPLTNLWAGFDNALIFLFVYGTYAGIREYIVYRLESSGLKSNYRMLIANQIAASLYIFLLLPNLISAFHIVKDTGIYQAYFVFVPSVIFVYFSNTYWLFPRFANTPGISFQLIWRLAISTLLYSLPFALFVNKAGVMPNMWRINCIIQFIVITPVTWILYQQRKDKIRELRGAEIALSKSTADLQFLRSQINPHFLFNVLNTIYATALVDGSKRTANAIQMLGDMMRFMLDDNHLDFIPLDNELNYLRNYIALQKLRIQDSDQIKISEYITVEDCSHEIIPMLLIPFVENAFKHGINLNERSWIKINLTCSHDNIRLEVRNSLHVKETNDPEKKSTGIGLLNVKERLMLFYKGRHELSYGATENEFIVELMIRPKTHKL</sequence>
<keyword evidence="1" id="KW-1133">Transmembrane helix</keyword>
<feature type="transmembrane region" description="Helical" evidence="1">
    <location>
        <begin position="90"/>
        <end position="118"/>
    </location>
</feature>
<protein>
    <submittedName>
        <fullName evidence="3">Histidine kinase</fullName>
    </submittedName>
</protein>
<feature type="transmembrane region" description="Helical" evidence="1">
    <location>
        <begin position="185"/>
        <end position="209"/>
    </location>
</feature>
<dbReference type="SUPFAM" id="SSF55874">
    <property type="entry name" value="ATPase domain of HSP90 chaperone/DNA topoisomerase II/histidine kinase"/>
    <property type="match status" value="1"/>
</dbReference>
<organism evidence="3 4">
    <name type="scientific">Mucilaginibacter mallensis</name>
    <dbReference type="NCBI Taxonomy" id="652787"/>
    <lineage>
        <taxon>Bacteria</taxon>
        <taxon>Pseudomonadati</taxon>
        <taxon>Bacteroidota</taxon>
        <taxon>Sphingobacteriia</taxon>
        <taxon>Sphingobacteriales</taxon>
        <taxon>Sphingobacteriaceae</taxon>
        <taxon>Mucilaginibacter</taxon>
    </lineage>
</organism>
<feature type="transmembrane region" description="Helical" evidence="1">
    <location>
        <begin position="58"/>
        <end position="78"/>
    </location>
</feature>
<keyword evidence="1" id="KW-0472">Membrane</keyword>
<gene>
    <name evidence="3" type="ORF">SAMN05216490_4917</name>
</gene>
<dbReference type="InterPro" id="IPR010559">
    <property type="entry name" value="Sig_transdc_His_kin_internal"/>
</dbReference>
<dbReference type="InterPro" id="IPR036890">
    <property type="entry name" value="HATPase_C_sf"/>
</dbReference>
<feature type="transmembrane region" description="Helical" evidence="1">
    <location>
        <begin position="144"/>
        <end position="164"/>
    </location>
</feature>
<feature type="transmembrane region" description="Helical" evidence="1">
    <location>
        <begin position="12"/>
        <end position="38"/>
    </location>
</feature>